<evidence type="ECO:0000313" key="3">
    <source>
        <dbReference type="Proteomes" id="UP000436284"/>
    </source>
</evidence>
<keyword evidence="3" id="KW-1185">Reference proteome</keyword>
<dbReference type="EMBL" id="WUUK01000001">
    <property type="protein sequence ID" value="MXQ50152.1"/>
    <property type="molecule type" value="Genomic_DNA"/>
</dbReference>
<gene>
    <name evidence="2" type="ORF">GQ671_02400</name>
</gene>
<accession>A0A6N8TXI1</accession>
<dbReference type="OrthoDB" id="9927790at2"/>
<keyword evidence="1" id="KW-1133">Transmembrane helix</keyword>
<dbReference type="Proteomes" id="UP000436284">
    <property type="component" value="Unassembled WGS sequence"/>
</dbReference>
<name>A0A6N8TXI1_9STAP</name>
<proteinExistence type="predicted"/>
<protein>
    <submittedName>
        <fullName evidence="2">Uncharacterized protein</fullName>
    </submittedName>
</protein>
<evidence type="ECO:0000256" key="1">
    <source>
        <dbReference type="SAM" id="Phobius"/>
    </source>
</evidence>
<reference evidence="2 3" key="1">
    <citation type="submission" date="2019-12" db="EMBL/GenBank/DDBJ databases">
        <title>Salinicoccus cyprini sp. nov., isolated from gastro-intestinal tract of mirror carp, Cyprinus carpio var. specularis, collected from Gobind Sagar Reservoir, Himachal Pradesh, India.</title>
        <authorList>
            <person name="Talwar C."/>
            <person name="Singh A.K."/>
            <person name="Lal R."/>
            <person name="Negi R.K."/>
        </authorList>
    </citation>
    <scope>NUCLEOTIDE SEQUENCE [LARGE SCALE GENOMIC DNA]</scope>
    <source>
        <strain evidence="2 3">J-82</strain>
    </source>
</reference>
<keyword evidence="1" id="KW-0812">Transmembrane</keyword>
<dbReference type="AlphaFoldDB" id="A0A6N8TXI1"/>
<keyword evidence="1" id="KW-0472">Membrane</keyword>
<organism evidence="2 3">
    <name type="scientific">Salinicoccus hispanicus</name>
    <dbReference type="NCBI Taxonomy" id="157225"/>
    <lineage>
        <taxon>Bacteria</taxon>
        <taxon>Bacillati</taxon>
        <taxon>Bacillota</taxon>
        <taxon>Bacilli</taxon>
        <taxon>Bacillales</taxon>
        <taxon>Staphylococcaceae</taxon>
        <taxon>Salinicoccus</taxon>
    </lineage>
</organism>
<feature type="transmembrane region" description="Helical" evidence="1">
    <location>
        <begin position="54"/>
        <end position="74"/>
    </location>
</feature>
<feature type="transmembrane region" description="Helical" evidence="1">
    <location>
        <begin position="12"/>
        <end position="34"/>
    </location>
</feature>
<evidence type="ECO:0000313" key="2">
    <source>
        <dbReference type="EMBL" id="MXQ50152.1"/>
    </source>
</evidence>
<comment type="caution">
    <text evidence="2">The sequence shown here is derived from an EMBL/GenBank/DDBJ whole genome shotgun (WGS) entry which is preliminary data.</text>
</comment>
<dbReference type="RefSeq" id="WP_160652134.1">
    <property type="nucleotide sequence ID" value="NZ_JBHRWU010000001.1"/>
</dbReference>
<sequence length="82" mass="9216">MKQYIVTVISFAVIFFITMVVTNMILVLFMPTGVYNAWEVAGQHSSQVVAYDSFSMVPIIISAVVALLVSYFFYRKFATTTS</sequence>